<name>A0A2R6Q7H5_9APHY</name>
<reference evidence="1 2" key="1">
    <citation type="submission" date="2018-02" db="EMBL/GenBank/DDBJ databases">
        <title>Genome sequence of the basidiomycete white-rot fungus Phlebia centrifuga.</title>
        <authorList>
            <person name="Granchi Z."/>
            <person name="Peng M."/>
            <person name="de Vries R.P."/>
            <person name="Hilden K."/>
            <person name="Makela M.R."/>
            <person name="Grigoriev I."/>
            <person name="Riley R."/>
        </authorList>
    </citation>
    <scope>NUCLEOTIDE SEQUENCE [LARGE SCALE GENOMIC DNA]</scope>
    <source>
        <strain evidence="1 2">FBCC195</strain>
    </source>
</reference>
<proteinExistence type="predicted"/>
<evidence type="ECO:0000313" key="2">
    <source>
        <dbReference type="Proteomes" id="UP000186601"/>
    </source>
</evidence>
<organism evidence="1 2">
    <name type="scientific">Hermanssonia centrifuga</name>
    <dbReference type="NCBI Taxonomy" id="98765"/>
    <lineage>
        <taxon>Eukaryota</taxon>
        <taxon>Fungi</taxon>
        <taxon>Dikarya</taxon>
        <taxon>Basidiomycota</taxon>
        <taxon>Agaricomycotina</taxon>
        <taxon>Agaricomycetes</taxon>
        <taxon>Polyporales</taxon>
        <taxon>Meruliaceae</taxon>
        <taxon>Hermanssonia</taxon>
    </lineage>
</organism>
<dbReference type="AlphaFoldDB" id="A0A2R6Q7H5"/>
<dbReference type="Proteomes" id="UP000186601">
    <property type="component" value="Unassembled WGS sequence"/>
</dbReference>
<sequence>MIVGTHLSSYRLLLQRLLQMRTVTLEGLQAKVLGDQGGDWGALSFLTEETSAHLQSFSFDPALFVNFYEWFFPKYLRVMAYLFQHVTTLSSLRTFTLQTEIPTTEGLVLSRIEPKLAAAEDAPYEDVRPQINVWSRDGFDWSFLRTAFGDLSELETVTFVACSSRFYVGQETEFKAIRKELPGLEARGILRYEFIESHDGVNGIHLP</sequence>
<evidence type="ECO:0000313" key="1">
    <source>
        <dbReference type="EMBL" id="PSS03711.1"/>
    </source>
</evidence>
<dbReference type="EMBL" id="MLYV02000383">
    <property type="protein sequence ID" value="PSS03711.1"/>
    <property type="molecule type" value="Genomic_DNA"/>
</dbReference>
<accession>A0A2R6Q7H5</accession>
<gene>
    <name evidence="1" type="ORF">PHLCEN_2v3965</name>
</gene>
<comment type="caution">
    <text evidence="1">The sequence shown here is derived from an EMBL/GenBank/DDBJ whole genome shotgun (WGS) entry which is preliminary data.</text>
</comment>
<keyword evidence="2" id="KW-1185">Reference proteome</keyword>
<protein>
    <submittedName>
        <fullName evidence="1">Uncharacterized protein</fullName>
    </submittedName>
</protein>